<dbReference type="Proteomes" id="UP000319148">
    <property type="component" value="Unassembled WGS sequence"/>
</dbReference>
<sequence>MKDREAYQYSFDKERLQPDVIHGFLTQSYWADGIPLDTVQKCIDGSLCIGVYDSDGVQAGFARVVTDRASFAYLADVFVLPDYQGQGLARELVSRLRAHPELQGLRRWMLATRDAHGVYARLGFEPVQNPDIFMEINVPDIYKS</sequence>
<dbReference type="Pfam" id="PF13508">
    <property type="entry name" value="Acetyltransf_7"/>
    <property type="match status" value="1"/>
</dbReference>
<name>A0A501PNU8_9PROT</name>
<comment type="caution">
    <text evidence="2">The sequence shown here is derived from an EMBL/GenBank/DDBJ whole genome shotgun (WGS) entry which is preliminary data.</text>
</comment>
<evidence type="ECO:0000313" key="3">
    <source>
        <dbReference type="Proteomes" id="UP000319148"/>
    </source>
</evidence>
<reference evidence="3" key="1">
    <citation type="submission" date="2019-06" db="EMBL/GenBank/DDBJ databases">
        <title>The complete genome of Emcibacter congregatus ZYLT.</title>
        <authorList>
            <person name="Zhao Z."/>
        </authorList>
    </citation>
    <scope>NUCLEOTIDE SEQUENCE [LARGE SCALE GENOMIC DNA]</scope>
    <source>
        <strain evidence="3">MCCC 1A06723</strain>
    </source>
</reference>
<dbReference type="SUPFAM" id="SSF55729">
    <property type="entry name" value="Acyl-CoA N-acyltransferases (Nat)"/>
    <property type="match status" value="1"/>
</dbReference>
<dbReference type="Gene3D" id="3.40.630.30">
    <property type="match status" value="1"/>
</dbReference>
<dbReference type="InterPro" id="IPR000182">
    <property type="entry name" value="GNAT_dom"/>
</dbReference>
<dbReference type="InterPro" id="IPR053144">
    <property type="entry name" value="Acetyltransferase_Butenolide"/>
</dbReference>
<feature type="domain" description="N-acetyltransferase" evidence="1">
    <location>
        <begin position="1"/>
        <end position="139"/>
    </location>
</feature>
<gene>
    <name evidence="2" type="ORF">FIV46_06205</name>
</gene>
<evidence type="ECO:0000259" key="1">
    <source>
        <dbReference type="PROSITE" id="PS51186"/>
    </source>
</evidence>
<dbReference type="PANTHER" id="PTHR43233:SF1">
    <property type="entry name" value="FAMILY N-ACETYLTRANSFERASE, PUTATIVE (AFU_ORTHOLOGUE AFUA_6G03350)-RELATED"/>
    <property type="match status" value="1"/>
</dbReference>
<dbReference type="CDD" id="cd04301">
    <property type="entry name" value="NAT_SF"/>
    <property type="match status" value="1"/>
</dbReference>
<dbReference type="EMBL" id="VFIY01000005">
    <property type="protein sequence ID" value="TPD61797.1"/>
    <property type="molecule type" value="Genomic_DNA"/>
</dbReference>
<dbReference type="InterPro" id="IPR016181">
    <property type="entry name" value="Acyl_CoA_acyltransferase"/>
</dbReference>
<evidence type="ECO:0000313" key="2">
    <source>
        <dbReference type="EMBL" id="TPD61797.1"/>
    </source>
</evidence>
<keyword evidence="2" id="KW-0808">Transferase</keyword>
<dbReference type="PANTHER" id="PTHR43233">
    <property type="entry name" value="FAMILY N-ACETYLTRANSFERASE, PUTATIVE (AFU_ORTHOLOGUE AFUA_6G03350)-RELATED"/>
    <property type="match status" value="1"/>
</dbReference>
<accession>A0A501PNU8</accession>
<dbReference type="GO" id="GO:0016747">
    <property type="term" value="F:acyltransferase activity, transferring groups other than amino-acyl groups"/>
    <property type="evidence" value="ECO:0007669"/>
    <property type="project" value="InterPro"/>
</dbReference>
<dbReference type="PROSITE" id="PS51186">
    <property type="entry name" value="GNAT"/>
    <property type="match status" value="1"/>
</dbReference>
<keyword evidence="3" id="KW-1185">Reference proteome</keyword>
<proteinExistence type="predicted"/>
<dbReference type="OrthoDB" id="9797456at2"/>
<organism evidence="2 3">
    <name type="scientific">Emcibacter nanhaiensis</name>
    <dbReference type="NCBI Taxonomy" id="1505037"/>
    <lineage>
        <taxon>Bacteria</taxon>
        <taxon>Pseudomonadati</taxon>
        <taxon>Pseudomonadota</taxon>
        <taxon>Alphaproteobacteria</taxon>
        <taxon>Emcibacterales</taxon>
        <taxon>Emcibacteraceae</taxon>
        <taxon>Emcibacter</taxon>
    </lineage>
</organism>
<dbReference type="RefSeq" id="WP_139939530.1">
    <property type="nucleotide sequence ID" value="NZ_JBHSYP010000003.1"/>
</dbReference>
<dbReference type="AlphaFoldDB" id="A0A501PNU8"/>
<protein>
    <submittedName>
        <fullName evidence="2">GNAT family N-acetyltransferase</fullName>
    </submittedName>
</protein>